<proteinExistence type="evidence at transcript level"/>
<evidence type="ECO:0000256" key="4">
    <source>
        <dbReference type="ARBA" id="ARBA00022525"/>
    </source>
</evidence>
<evidence type="ECO:0000256" key="12">
    <source>
        <dbReference type="SAM" id="SignalP"/>
    </source>
</evidence>
<dbReference type="Pfam" id="PF00019">
    <property type="entry name" value="TGF_beta"/>
    <property type="match status" value="1"/>
</dbReference>
<name>V9L194_CALMI</name>
<feature type="signal peptide" evidence="12">
    <location>
        <begin position="1"/>
        <end position="23"/>
    </location>
</feature>
<evidence type="ECO:0000256" key="6">
    <source>
        <dbReference type="ARBA" id="ARBA00022729"/>
    </source>
</evidence>
<comment type="similarity">
    <text evidence="3 11">Belongs to the TGF-beta family.</text>
</comment>
<dbReference type="AlphaFoldDB" id="V9L194"/>
<accession>V9L194</accession>
<dbReference type="GO" id="GO:0008083">
    <property type="term" value="F:growth factor activity"/>
    <property type="evidence" value="ECO:0007669"/>
    <property type="project" value="UniProtKB-KW"/>
</dbReference>
<dbReference type="InterPro" id="IPR015615">
    <property type="entry name" value="TGF-beta-rel"/>
</dbReference>
<dbReference type="EMBL" id="JW872450">
    <property type="protein sequence ID" value="AFP04968.1"/>
    <property type="molecule type" value="mRNA"/>
</dbReference>
<evidence type="ECO:0000256" key="1">
    <source>
        <dbReference type="ARBA" id="ARBA00002588"/>
    </source>
</evidence>
<dbReference type="InterPro" id="IPR017948">
    <property type="entry name" value="TGFb_CS"/>
</dbReference>
<dbReference type="PROSITE" id="PS00250">
    <property type="entry name" value="TGF_BETA_1"/>
    <property type="match status" value="1"/>
</dbReference>
<feature type="chain" id="PRO_5004778193" evidence="12">
    <location>
        <begin position="24"/>
        <end position="393"/>
    </location>
</feature>
<feature type="domain" description="TGF-beta family profile" evidence="13">
    <location>
        <begin position="271"/>
        <end position="393"/>
    </location>
</feature>
<dbReference type="InterPro" id="IPR001318">
    <property type="entry name" value="Inhibin_betaC"/>
</dbReference>
<dbReference type="PRINTS" id="PR00672">
    <property type="entry name" value="INHIBINBC"/>
</dbReference>
<comment type="subunit">
    <text evidence="10">Homodimeric or heterodimeric through association with alpha and beta subunits, linked by one or more disulfide bonds. Inhibins are heterodimers of one alpha and one beta subunit. Activins are homo- or heterodimers of beta subunits only.</text>
</comment>
<dbReference type="PROSITE" id="PS51362">
    <property type="entry name" value="TGF_BETA_2"/>
    <property type="match status" value="1"/>
</dbReference>
<keyword evidence="4" id="KW-0964">Secreted</keyword>
<dbReference type="GO" id="GO:0005615">
    <property type="term" value="C:extracellular space"/>
    <property type="evidence" value="ECO:0007669"/>
    <property type="project" value="TreeGrafter"/>
</dbReference>
<protein>
    <submittedName>
        <fullName evidence="14">Inhibin beta B chain-like protein</fullName>
    </submittedName>
</protein>
<comment type="subcellular location">
    <subcellularLocation>
        <location evidence="2">Secreted</location>
    </subcellularLocation>
</comment>
<feature type="non-terminal residue" evidence="14">
    <location>
        <position position="393"/>
    </location>
</feature>
<evidence type="ECO:0000256" key="8">
    <source>
        <dbReference type="ARBA" id="ARBA00023157"/>
    </source>
</evidence>
<dbReference type="Gene3D" id="2.60.120.970">
    <property type="match status" value="1"/>
</dbReference>
<dbReference type="InterPro" id="IPR001839">
    <property type="entry name" value="TGF-b_C"/>
</dbReference>
<dbReference type="PANTHER" id="PTHR11848:SF309">
    <property type="entry name" value="INHIBIN BETA CHAIN"/>
    <property type="match status" value="1"/>
</dbReference>
<dbReference type="GO" id="GO:0005179">
    <property type="term" value="F:hormone activity"/>
    <property type="evidence" value="ECO:0007669"/>
    <property type="project" value="UniProtKB-KW"/>
</dbReference>
<dbReference type="SUPFAM" id="SSF57501">
    <property type="entry name" value="Cystine-knot cytokines"/>
    <property type="match status" value="1"/>
</dbReference>
<dbReference type="GO" id="GO:0005125">
    <property type="term" value="F:cytokine activity"/>
    <property type="evidence" value="ECO:0007669"/>
    <property type="project" value="TreeGrafter"/>
</dbReference>
<evidence type="ECO:0000256" key="10">
    <source>
        <dbReference type="ARBA" id="ARBA00026046"/>
    </source>
</evidence>
<dbReference type="PANTHER" id="PTHR11848">
    <property type="entry name" value="TGF-BETA FAMILY"/>
    <property type="match status" value="1"/>
</dbReference>
<evidence type="ECO:0000256" key="7">
    <source>
        <dbReference type="ARBA" id="ARBA00023030"/>
    </source>
</evidence>
<dbReference type="InterPro" id="IPR029034">
    <property type="entry name" value="Cystine-knot_cytokine"/>
</dbReference>
<evidence type="ECO:0000256" key="5">
    <source>
        <dbReference type="ARBA" id="ARBA00022702"/>
    </source>
</evidence>
<reference evidence="14" key="1">
    <citation type="journal article" date="2014" name="Nature">
        <title>Elephant shark genome provides unique insights into gnathostome evolution.</title>
        <authorList>
            <consortium name="International Elephant Shark Genome Sequencing Consortium"/>
            <person name="Venkatesh B."/>
            <person name="Lee A.P."/>
            <person name="Ravi V."/>
            <person name="Maurya A.K."/>
            <person name="Lian M.M."/>
            <person name="Swann J.B."/>
            <person name="Ohta Y."/>
            <person name="Flajnik M.F."/>
            <person name="Sutoh Y."/>
            <person name="Kasahara M."/>
            <person name="Hoon S."/>
            <person name="Gangu V."/>
            <person name="Roy S.W."/>
            <person name="Irimia M."/>
            <person name="Korzh V."/>
            <person name="Kondrychyn I."/>
            <person name="Lim Z.W."/>
            <person name="Tay B.H."/>
            <person name="Tohari S."/>
            <person name="Kong K.W."/>
            <person name="Ho S."/>
            <person name="Lorente-Galdos B."/>
            <person name="Quilez J."/>
            <person name="Marques-Bonet T."/>
            <person name="Raney B.J."/>
            <person name="Ingham P.W."/>
            <person name="Tay A."/>
            <person name="Hillier L.W."/>
            <person name="Minx P."/>
            <person name="Boehm T."/>
            <person name="Wilson R.K."/>
            <person name="Brenner S."/>
            <person name="Warren W.C."/>
        </authorList>
    </citation>
    <scope>NUCLEOTIDE SEQUENCE</scope>
    <source>
        <tissue evidence="14">Liver</tissue>
    </source>
</reference>
<keyword evidence="8" id="KW-1015">Disulfide bond</keyword>
<evidence type="ECO:0000313" key="14">
    <source>
        <dbReference type="EMBL" id="AFP04968.1"/>
    </source>
</evidence>
<keyword evidence="5" id="KW-0372">Hormone</keyword>
<comment type="function">
    <text evidence="1">Inhibins and activins inhibit and activate, respectively, the secretion of follitropin by the pituitary gland. Inhibins/activins are involved in regulating a number of diverse functions such as hypothalamic and pituitary hormone secretion, gonadal hormone secretion, germ cell development and maturation, erythroid differentiation, insulin secretion, nerve cell survival, embryonic axial development or bone growth, depending on their subunit composition. Inhibins appear to oppose the functions of activins.</text>
</comment>
<dbReference type="Gene3D" id="2.10.90.10">
    <property type="entry name" value="Cystine-knot cytokines"/>
    <property type="match status" value="1"/>
</dbReference>
<sequence>MAVLPGTLWALSICCLLFSSGTGTPSSEAAGTDGGGGGMGPALCNTCPTTGLDLDVAGENHRLLLEVTKRHILSRLHMKNRPNVTSPIPRSALMTVLRKLHAGRVSQNGSVEIVHLQQSSREDQSFQIISFPEAETTGPGKAKLRFQFLHEADQNTVTLIHQANLWLYVKLFPQAHFDRRSQRRTVKVFVKSQGASSLALVNGVSIYRGGWHMFPVTQEVQNSFDGRVRTLTFDVECEGCGNLSATPGLLNFRDDSHQPFLVARTRVREGRHRIHKRGIECNANTSLCCRKEFYLDFRVIGWDDWIIAPVGYYGNYCVGSCPSHMAGAPGTASSFHTAVFNLYKVNGDSSVSNLHSCCIPTRLNGLSMLYFDGKQNIVKRDIPDMVVEIGRAH</sequence>
<evidence type="ECO:0000256" key="2">
    <source>
        <dbReference type="ARBA" id="ARBA00004613"/>
    </source>
</evidence>
<keyword evidence="7 11" id="KW-0339">Growth factor</keyword>
<evidence type="ECO:0000256" key="11">
    <source>
        <dbReference type="RuleBase" id="RU000354"/>
    </source>
</evidence>
<evidence type="ECO:0000259" key="13">
    <source>
        <dbReference type="PROSITE" id="PS51362"/>
    </source>
</evidence>
<evidence type="ECO:0000256" key="9">
    <source>
        <dbReference type="ARBA" id="ARBA00023180"/>
    </source>
</evidence>
<evidence type="ECO:0000256" key="3">
    <source>
        <dbReference type="ARBA" id="ARBA00006656"/>
    </source>
</evidence>
<dbReference type="SMART" id="SM00204">
    <property type="entry name" value="TGFB"/>
    <property type="match status" value="1"/>
</dbReference>
<keyword evidence="6 12" id="KW-0732">Signal</keyword>
<dbReference type="FunFam" id="2.10.90.10:FF:000005">
    <property type="entry name" value="Inhibin beta A chain"/>
    <property type="match status" value="1"/>
</dbReference>
<keyword evidence="9" id="KW-0325">Glycoprotein</keyword>
<organism evidence="14">
    <name type="scientific">Callorhinchus milii</name>
    <name type="common">Ghost shark</name>
    <dbReference type="NCBI Taxonomy" id="7868"/>
    <lineage>
        <taxon>Eukaryota</taxon>
        <taxon>Metazoa</taxon>
        <taxon>Chordata</taxon>
        <taxon>Craniata</taxon>
        <taxon>Vertebrata</taxon>
        <taxon>Chondrichthyes</taxon>
        <taxon>Holocephali</taxon>
        <taxon>Chimaeriformes</taxon>
        <taxon>Callorhinchidae</taxon>
        <taxon>Callorhinchus</taxon>
    </lineage>
</organism>